<evidence type="ECO:0000313" key="2">
    <source>
        <dbReference type="EMBL" id="KAK7486042.1"/>
    </source>
</evidence>
<comment type="caution">
    <text evidence="2">The sequence shown here is derived from an EMBL/GenBank/DDBJ whole genome shotgun (WGS) entry which is preliminary data.</text>
</comment>
<organism evidence="2 3">
    <name type="scientific">Batillaria attramentaria</name>
    <dbReference type="NCBI Taxonomy" id="370345"/>
    <lineage>
        <taxon>Eukaryota</taxon>
        <taxon>Metazoa</taxon>
        <taxon>Spiralia</taxon>
        <taxon>Lophotrochozoa</taxon>
        <taxon>Mollusca</taxon>
        <taxon>Gastropoda</taxon>
        <taxon>Caenogastropoda</taxon>
        <taxon>Sorbeoconcha</taxon>
        <taxon>Cerithioidea</taxon>
        <taxon>Batillariidae</taxon>
        <taxon>Batillaria</taxon>
    </lineage>
</organism>
<evidence type="ECO:0000256" key="1">
    <source>
        <dbReference type="SAM" id="MobiDB-lite"/>
    </source>
</evidence>
<dbReference type="EMBL" id="JACVVK020000184">
    <property type="protein sequence ID" value="KAK7486042.1"/>
    <property type="molecule type" value="Genomic_DNA"/>
</dbReference>
<keyword evidence="3" id="KW-1185">Reference proteome</keyword>
<feature type="region of interest" description="Disordered" evidence="1">
    <location>
        <begin position="1"/>
        <end position="54"/>
    </location>
</feature>
<feature type="compositionally biased region" description="Basic and acidic residues" evidence="1">
    <location>
        <begin position="30"/>
        <end position="48"/>
    </location>
</feature>
<accession>A0ABD0KFZ8</accession>
<evidence type="ECO:0000313" key="3">
    <source>
        <dbReference type="Proteomes" id="UP001519460"/>
    </source>
</evidence>
<reference evidence="2 3" key="1">
    <citation type="journal article" date="2023" name="Sci. Data">
        <title>Genome assembly of the Korean intertidal mud-creeper Batillaria attramentaria.</title>
        <authorList>
            <person name="Patra A.K."/>
            <person name="Ho P.T."/>
            <person name="Jun S."/>
            <person name="Lee S.J."/>
            <person name="Kim Y."/>
            <person name="Won Y.J."/>
        </authorList>
    </citation>
    <scope>NUCLEOTIDE SEQUENCE [LARGE SCALE GENOMIC DNA]</scope>
    <source>
        <strain evidence="2">Wonlab-2016</strain>
    </source>
</reference>
<gene>
    <name evidence="2" type="ORF">BaRGS_00022651</name>
</gene>
<protein>
    <submittedName>
        <fullName evidence="2">Uncharacterized protein</fullName>
    </submittedName>
</protein>
<name>A0ABD0KFZ8_9CAEN</name>
<proteinExistence type="predicted"/>
<dbReference type="Proteomes" id="UP001519460">
    <property type="component" value="Unassembled WGS sequence"/>
</dbReference>
<sequence length="105" mass="11954">MMISRAAQVSSNAGEIGGARDEPSVSWKRHMTERERPSLLQDTKDTAANHRSRSSVVTVVVEPGNVSDTERCTQWWLSVWRDANVRVLATKRHFLSSLRFYLPLK</sequence>
<dbReference type="AlphaFoldDB" id="A0ABD0KFZ8"/>